<dbReference type="EMBL" id="JAWHQM010000002">
    <property type="protein sequence ID" value="KAK5625067.1"/>
    <property type="molecule type" value="Genomic_DNA"/>
</dbReference>
<reference evidence="2 3" key="1">
    <citation type="submission" date="2023-10" db="EMBL/GenBank/DDBJ databases">
        <title>Draft genome sequence of Xylaria bambusicola isolate GMP-LS, the root and basal stem rot pathogen of sugarcane in Indonesia.</title>
        <authorList>
            <person name="Selvaraj P."/>
            <person name="Muralishankar V."/>
            <person name="Muruganantham S."/>
            <person name="Sp S."/>
            <person name="Haryani S."/>
            <person name="Lau K.J.X."/>
            <person name="Naqvi N.I."/>
        </authorList>
    </citation>
    <scope>NUCLEOTIDE SEQUENCE [LARGE SCALE GENOMIC DNA]</scope>
    <source>
        <strain evidence="2">GMP-LS</strain>
    </source>
</reference>
<comment type="caution">
    <text evidence="2">The sequence shown here is derived from an EMBL/GenBank/DDBJ whole genome shotgun (WGS) entry which is preliminary data.</text>
</comment>
<evidence type="ECO:0000256" key="1">
    <source>
        <dbReference type="SAM" id="MobiDB-lite"/>
    </source>
</evidence>
<dbReference type="Proteomes" id="UP001305414">
    <property type="component" value="Unassembled WGS sequence"/>
</dbReference>
<evidence type="ECO:0000313" key="2">
    <source>
        <dbReference type="EMBL" id="KAK5625067.1"/>
    </source>
</evidence>
<gene>
    <name evidence="2" type="ORF">RRF57_000783</name>
</gene>
<feature type="compositionally biased region" description="Polar residues" evidence="1">
    <location>
        <begin position="257"/>
        <end position="266"/>
    </location>
</feature>
<accession>A0AAN7Z012</accession>
<feature type="region of interest" description="Disordered" evidence="1">
    <location>
        <begin position="216"/>
        <end position="280"/>
    </location>
</feature>
<evidence type="ECO:0000313" key="3">
    <source>
        <dbReference type="Proteomes" id="UP001305414"/>
    </source>
</evidence>
<organism evidence="2 3">
    <name type="scientific">Xylaria bambusicola</name>
    <dbReference type="NCBI Taxonomy" id="326684"/>
    <lineage>
        <taxon>Eukaryota</taxon>
        <taxon>Fungi</taxon>
        <taxon>Dikarya</taxon>
        <taxon>Ascomycota</taxon>
        <taxon>Pezizomycotina</taxon>
        <taxon>Sordariomycetes</taxon>
        <taxon>Xylariomycetidae</taxon>
        <taxon>Xylariales</taxon>
        <taxon>Xylariaceae</taxon>
        <taxon>Xylaria</taxon>
    </lineage>
</organism>
<sequence>MSIVPSTGILRKLYENAWTQDIEYSSSAFWQAYLQTQFYPGNNHAVVCEYAPGEESRRRIDITVLQYDSSNHTLMRLILIEAKRPGGTAAEVERQARRGARIAMENEHLSGLYAITTIGTAFRTWVADHQSPELSPLHGERPRGERAAYTDADSAEAFTLEADIQFIKGEDTPLRVAPTVPSQRHLLHQLTSSPSISGYATTSQQAITASVTPTYMHTTTPEQGHSMEPNPPGEDMDLDAAAGPSTSGASEGEQAVDQASDQSMGEQSAPMEYQDSASGGDTKWIQVTLRRKTHMTRKDEILFTNTKSKTVNTTAEEW</sequence>
<keyword evidence="3" id="KW-1185">Reference proteome</keyword>
<protein>
    <submittedName>
        <fullName evidence="2">Uncharacterized protein</fullName>
    </submittedName>
</protein>
<proteinExistence type="predicted"/>
<name>A0AAN7Z012_9PEZI</name>
<dbReference type="AlphaFoldDB" id="A0AAN7Z012"/>